<dbReference type="GO" id="GO:0005829">
    <property type="term" value="C:cytosol"/>
    <property type="evidence" value="ECO:0007669"/>
    <property type="project" value="TreeGrafter"/>
</dbReference>
<name>A0A0K8MCC8_9PROT</name>
<feature type="binding site" evidence="1">
    <location>
        <position position="41"/>
    </location>
    <ligand>
        <name>S-adenosyl-L-methionine</name>
        <dbReference type="ChEBI" id="CHEBI:59789"/>
    </ligand>
</feature>
<feature type="binding site" evidence="1">
    <location>
        <begin position="143"/>
        <end position="144"/>
    </location>
    <ligand>
        <name>S-adenosyl-L-methionine</name>
        <dbReference type="ChEBI" id="CHEBI:59789"/>
    </ligand>
</feature>
<dbReference type="STRING" id="1629334.Cva_00770"/>
<dbReference type="SUPFAM" id="SSF53335">
    <property type="entry name" value="S-adenosyl-L-methionine-dependent methyltransferases"/>
    <property type="match status" value="1"/>
</dbReference>
<dbReference type="Gene3D" id="3.40.50.150">
    <property type="entry name" value="Vaccinia Virus protein VP39"/>
    <property type="match status" value="1"/>
</dbReference>
<reference evidence="2 3" key="1">
    <citation type="submission" date="2015-03" db="EMBL/GenBank/DDBJ databases">
        <title>Caedibacter varicaedens, whole genome shotgun sequence.</title>
        <authorList>
            <person name="Suzuki H."/>
            <person name="Dapper A.L."/>
            <person name="Gibson A.K."/>
            <person name="Jackson C."/>
            <person name="Lee H."/>
            <person name="Pejaver V.R."/>
            <person name="Doak T."/>
            <person name="Lynch M."/>
        </authorList>
    </citation>
    <scope>NUCLEOTIDE SEQUENCE [LARGE SCALE GENOMIC DNA]</scope>
</reference>
<feature type="active site" description="Proton acceptor" evidence="1">
    <location>
        <position position="164"/>
    </location>
</feature>
<dbReference type="Proteomes" id="UP000036771">
    <property type="component" value="Unassembled WGS sequence"/>
</dbReference>
<evidence type="ECO:0000313" key="3">
    <source>
        <dbReference type="Proteomes" id="UP000036771"/>
    </source>
</evidence>
<dbReference type="OrthoDB" id="9791274at2"/>
<accession>A0A0K8MCC8</accession>
<dbReference type="Pfam" id="PF04378">
    <property type="entry name" value="RsmJ"/>
    <property type="match status" value="1"/>
</dbReference>
<dbReference type="GO" id="GO:0003723">
    <property type="term" value="F:RNA binding"/>
    <property type="evidence" value="ECO:0007669"/>
    <property type="project" value="UniProtKB-UniRule"/>
</dbReference>
<keyword evidence="1" id="KW-0694">RNA-binding</keyword>
<evidence type="ECO:0000256" key="1">
    <source>
        <dbReference type="HAMAP-Rule" id="MF_00934"/>
    </source>
</evidence>
<dbReference type="EC" id="2.1.1.266" evidence="1"/>
<keyword evidence="1 2" id="KW-0489">Methyltransferase</keyword>
<feature type="binding site" evidence="1">
    <location>
        <position position="118"/>
    </location>
    <ligand>
        <name>S-adenosyl-L-methionine</name>
        <dbReference type="ChEBI" id="CHEBI:59789"/>
    </ligand>
</feature>
<comment type="subunit">
    <text evidence="1">Monomer.</text>
</comment>
<evidence type="ECO:0000313" key="2">
    <source>
        <dbReference type="EMBL" id="GAO98122.1"/>
    </source>
</evidence>
<comment type="caution">
    <text evidence="2">The sequence shown here is derived from an EMBL/GenBank/DDBJ whole genome shotgun (WGS) entry which is preliminary data.</text>
</comment>
<dbReference type="EMBL" id="BBVC01000025">
    <property type="protein sequence ID" value="GAO98122.1"/>
    <property type="molecule type" value="Genomic_DNA"/>
</dbReference>
<dbReference type="HAMAP" id="MF_00934">
    <property type="entry name" value="23SrRNA_methyltr_J"/>
    <property type="match status" value="1"/>
</dbReference>
<dbReference type="AlphaFoldDB" id="A0A0K8MCC8"/>
<keyword evidence="1" id="KW-0949">S-adenosyl-L-methionine</keyword>
<feature type="binding site" evidence="1">
    <location>
        <position position="100"/>
    </location>
    <ligand>
        <name>S-adenosyl-L-methionine</name>
        <dbReference type="ChEBI" id="CHEBI:59789"/>
    </ligand>
</feature>
<dbReference type="InterPro" id="IPR029063">
    <property type="entry name" value="SAM-dependent_MTases_sf"/>
</dbReference>
<sequence length="280" mass="32654">MNYRHLYHAGSFSDVFKHFIFTELLLKLREKKTPFCVIDTHAGLGLYNIHSMEAQKTLEYQTGIEYFLQNASKDPDLDAYIRVVRSVNGSEEKLKNYPGSPFFARFYLGKNDRLRLSELHLEDIKVLNGFFEKDPRIKVFFQDGYQSLKALLPPPERRGVVLIDPPFERRDEFKAIIEGLKEAQKRFAHGIYAIWYPLKEMKIVDQFYKELSCLGFGNILRLEMTIHREPQEEGLKGCGMAILNPPWQLEEKMKKVLPRFLDYLNAKGTIVINNQKNSPS</sequence>
<dbReference type="PANTHER" id="PTHR37426">
    <property type="entry name" value="RIBOSOMAL RNA LARGE SUBUNIT METHYLTRANSFERASE J"/>
    <property type="match status" value="1"/>
</dbReference>
<dbReference type="InterPro" id="IPR007473">
    <property type="entry name" value="RlmJ"/>
</dbReference>
<comment type="similarity">
    <text evidence="1">Belongs to the RlmJ family.</text>
</comment>
<feature type="site" description="Interaction with substrate rRNA" evidence="1">
    <location>
        <position position="3"/>
    </location>
</feature>
<dbReference type="PANTHER" id="PTHR37426:SF1">
    <property type="entry name" value="RIBOSOMAL RNA LARGE SUBUNIT METHYLTRANSFERASE J"/>
    <property type="match status" value="1"/>
</dbReference>
<organism evidence="2 3">
    <name type="scientific">Caedimonas varicaedens</name>
    <dbReference type="NCBI Taxonomy" id="1629334"/>
    <lineage>
        <taxon>Bacteria</taxon>
        <taxon>Pseudomonadati</taxon>
        <taxon>Pseudomonadota</taxon>
        <taxon>Alphaproteobacteria</taxon>
        <taxon>Holosporales</taxon>
        <taxon>Caedimonadaceae</taxon>
        <taxon>Caedimonas</taxon>
    </lineage>
</organism>
<keyword evidence="3" id="KW-1185">Reference proteome</keyword>
<comment type="catalytic activity">
    <reaction evidence="1">
        <text>adenosine(2030) in 23S rRNA + S-adenosyl-L-methionine = N(6)-methyladenosine(2030) in 23S rRNA + S-adenosyl-L-homocysteine + H(+)</text>
        <dbReference type="Rhea" id="RHEA:43736"/>
        <dbReference type="Rhea" id="RHEA-COMP:10668"/>
        <dbReference type="Rhea" id="RHEA-COMP:10669"/>
        <dbReference type="ChEBI" id="CHEBI:15378"/>
        <dbReference type="ChEBI" id="CHEBI:57856"/>
        <dbReference type="ChEBI" id="CHEBI:59789"/>
        <dbReference type="ChEBI" id="CHEBI:74411"/>
        <dbReference type="ChEBI" id="CHEBI:74449"/>
        <dbReference type="EC" id="2.1.1.266"/>
    </reaction>
</comment>
<protein>
    <recommendedName>
        <fullName evidence="1">Ribosomal RNA large subunit methyltransferase J</fullName>
        <ecNumber evidence="1">2.1.1.266</ecNumber>
    </recommendedName>
    <alternativeName>
        <fullName evidence="1">23S rRNA (adenine(2030)-N6)-methyltransferase</fullName>
    </alternativeName>
    <alternativeName>
        <fullName evidence="1">23S rRNA m6A2030 methyltransferase</fullName>
    </alternativeName>
</protein>
<proteinExistence type="inferred from homology"/>
<dbReference type="GO" id="GO:0036307">
    <property type="term" value="F:23S rRNA (adenine(2030)-N(6))-methyltransferase activity"/>
    <property type="evidence" value="ECO:0007669"/>
    <property type="project" value="UniProtKB-UniRule"/>
</dbReference>
<dbReference type="GO" id="GO:0070475">
    <property type="term" value="P:rRNA base methylation"/>
    <property type="evidence" value="ECO:0007669"/>
    <property type="project" value="UniProtKB-UniRule"/>
</dbReference>
<feature type="binding site" evidence="1">
    <location>
        <position position="18"/>
    </location>
    <ligand>
        <name>S-adenosyl-L-methionine</name>
        <dbReference type="ChEBI" id="CHEBI:59789"/>
    </ligand>
</feature>
<keyword evidence="1 2" id="KW-0808">Transferase</keyword>
<feature type="binding site" evidence="1">
    <location>
        <position position="164"/>
    </location>
    <ligand>
        <name>S-adenosyl-L-methionine</name>
        <dbReference type="ChEBI" id="CHEBI:59789"/>
    </ligand>
</feature>
<keyword evidence="1" id="KW-0698">rRNA processing</keyword>
<gene>
    <name evidence="1 2" type="primary">rlmJ</name>
    <name evidence="2" type="ORF">Cva_00770</name>
</gene>
<comment type="function">
    <text evidence="1">Specifically methylates the adenine in position 2030 of 23S rRNA.</text>
</comment>